<dbReference type="PATRIC" id="fig|1423776.4.peg.2036"/>
<dbReference type="PROSITE" id="PS00455">
    <property type="entry name" value="AMP_BINDING"/>
    <property type="match status" value="1"/>
</dbReference>
<dbReference type="Pfam" id="PF13193">
    <property type="entry name" value="AMP-binding_C"/>
    <property type="match status" value="1"/>
</dbReference>
<dbReference type="InterPro" id="IPR020845">
    <property type="entry name" value="AMP-binding_CS"/>
</dbReference>
<dbReference type="InterPro" id="IPR025110">
    <property type="entry name" value="AMP-bd_C"/>
</dbReference>
<keyword evidence="6" id="KW-1185">Reference proteome</keyword>
<dbReference type="GO" id="GO:0006631">
    <property type="term" value="P:fatty acid metabolic process"/>
    <property type="evidence" value="ECO:0007669"/>
    <property type="project" value="TreeGrafter"/>
</dbReference>
<evidence type="ECO:0000313" key="5">
    <source>
        <dbReference type="EMBL" id="KRK97149.1"/>
    </source>
</evidence>
<dbReference type="STRING" id="1423776.FD04_GL002010"/>
<gene>
    <name evidence="5" type="ORF">FD04_GL002010</name>
</gene>
<protein>
    <submittedName>
        <fullName evidence="5">Acyl-CoA synthetase family protein</fullName>
    </submittedName>
</protein>
<reference evidence="5 6" key="1">
    <citation type="journal article" date="2015" name="Genome Announc.">
        <title>Expanding the biotechnology potential of lactobacilli through comparative genomics of 213 strains and associated genera.</title>
        <authorList>
            <person name="Sun Z."/>
            <person name="Harris H.M."/>
            <person name="McCann A."/>
            <person name="Guo C."/>
            <person name="Argimon S."/>
            <person name="Zhang W."/>
            <person name="Yang X."/>
            <person name="Jeffery I.B."/>
            <person name="Cooney J.C."/>
            <person name="Kagawa T.F."/>
            <person name="Liu W."/>
            <person name="Song Y."/>
            <person name="Salvetti E."/>
            <person name="Wrobel A."/>
            <person name="Rasinkangas P."/>
            <person name="Parkhill J."/>
            <person name="Rea M.C."/>
            <person name="O'Sullivan O."/>
            <person name="Ritari J."/>
            <person name="Douillard F.P."/>
            <person name="Paul Ross R."/>
            <person name="Yang R."/>
            <person name="Briner A.E."/>
            <person name="Felis G.E."/>
            <person name="de Vos W.M."/>
            <person name="Barrangou R."/>
            <person name="Klaenhammer T.R."/>
            <person name="Caufield P.W."/>
            <person name="Cui Y."/>
            <person name="Zhang H."/>
            <person name="O'Toole P.W."/>
        </authorList>
    </citation>
    <scope>NUCLEOTIDE SEQUENCE [LARGE SCALE GENOMIC DNA]</scope>
    <source>
        <strain evidence="5 6">DSM 19909</strain>
    </source>
</reference>
<dbReference type="PANTHER" id="PTHR43201:SF5">
    <property type="entry name" value="MEDIUM-CHAIN ACYL-COA LIGASE ACSF2, MITOCHONDRIAL"/>
    <property type="match status" value="1"/>
</dbReference>
<dbReference type="Gene3D" id="3.40.50.12780">
    <property type="entry name" value="N-terminal domain of ligase-like"/>
    <property type="match status" value="1"/>
</dbReference>
<dbReference type="GO" id="GO:0031956">
    <property type="term" value="F:medium-chain fatty acid-CoA ligase activity"/>
    <property type="evidence" value="ECO:0007669"/>
    <property type="project" value="TreeGrafter"/>
</dbReference>
<comment type="similarity">
    <text evidence="1">Belongs to the ATP-dependent AMP-binding enzyme family.</text>
</comment>
<evidence type="ECO:0000256" key="2">
    <source>
        <dbReference type="ARBA" id="ARBA00022598"/>
    </source>
</evidence>
<dbReference type="RefSeq" id="WP_056948939.1">
    <property type="nucleotide sequence ID" value="NZ_AZEE01000030.1"/>
</dbReference>
<proteinExistence type="inferred from homology"/>
<dbReference type="Gene3D" id="3.30.300.30">
    <property type="match status" value="1"/>
</dbReference>
<dbReference type="EMBL" id="AZEE01000030">
    <property type="protein sequence ID" value="KRK97149.1"/>
    <property type="molecule type" value="Genomic_DNA"/>
</dbReference>
<dbReference type="AlphaFoldDB" id="A0A0R1LMS8"/>
<feature type="domain" description="AMP-binding enzyme C-terminal" evidence="4">
    <location>
        <begin position="416"/>
        <end position="493"/>
    </location>
</feature>
<dbReference type="Pfam" id="PF00501">
    <property type="entry name" value="AMP-binding"/>
    <property type="match status" value="1"/>
</dbReference>
<keyword evidence="2" id="KW-0436">Ligase</keyword>
<dbReference type="Proteomes" id="UP000051160">
    <property type="component" value="Unassembled WGS sequence"/>
</dbReference>
<dbReference type="InterPro" id="IPR042099">
    <property type="entry name" value="ANL_N_sf"/>
</dbReference>
<evidence type="ECO:0000256" key="1">
    <source>
        <dbReference type="ARBA" id="ARBA00006432"/>
    </source>
</evidence>
<dbReference type="InterPro" id="IPR045851">
    <property type="entry name" value="AMP-bd_C_sf"/>
</dbReference>
<dbReference type="OrthoDB" id="9762242at2"/>
<evidence type="ECO:0000313" key="6">
    <source>
        <dbReference type="Proteomes" id="UP000051160"/>
    </source>
</evidence>
<name>A0A0R1LMS8_9LACO</name>
<evidence type="ECO:0000259" key="3">
    <source>
        <dbReference type="Pfam" id="PF00501"/>
    </source>
</evidence>
<dbReference type="SUPFAM" id="SSF56801">
    <property type="entry name" value="Acetyl-CoA synthetase-like"/>
    <property type="match status" value="1"/>
</dbReference>
<dbReference type="PANTHER" id="PTHR43201">
    <property type="entry name" value="ACYL-COA SYNTHETASE"/>
    <property type="match status" value="1"/>
</dbReference>
<dbReference type="InterPro" id="IPR000873">
    <property type="entry name" value="AMP-dep_synth/lig_dom"/>
</dbReference>
<evidence type="ECO:0000259" key="4">
    <source>
        <dbReference type="Pfam" id="PF13193"/>
    </source>
</evidence>
<feature type="domain" description="AMP-dependent synthetase/ligase" evidence="3">
    <location>
        <begin position="9"/>
        <end position="367"/>
    </location>
</feature>
<accession>A0A0R1LMS8</accession>
<sequence>MTTKLNQILQQQLDKHPADPIIKDEAMGKWFNGADLQQDIDTFKHAFKAANLGHGDQILVCLANSAVFPVINQAAWQLGIIVHPISPSTPIAKLHTDWDEHRYQAMLLADSLLDGWSDADWTTSQLDLLTSPQLHFLVNNALTNHPVDQTPVAETDLGLIMNTSGTTGEPKRVGLTHEMLLNAAQNDAISNHMDENDVAMVTMPMFHINAQVMTTLSTRVSDGKVLVTQKFSASHFWQQVHDNHVTWVSVVPTIVSFLLLNETANAAYDALKDDIHLRYIRSSSFALPEDRLMAFQNRFGAQIIEGYGMTEASSQCTINPFDAPKIGSAGKPFGTELAILDDNDELTQEPNVMGEIAIRGNHVITHYMDPNPESFKDGWFLTGDLGYLDEDNYLFVKGRKKEIISRGGEKVAPAAVENTLNELDFIEQLAVIGMPDDLYGEEVTAVVVSTTPGLNEDDQRQAIFDYGKTHLAKFETPTRVEFLREFPRNITGKILRPQLRDQLMMAGNLER</sequence>
<organism evidence="5 6">
    <name type="scientific">Secundilactobacillus odoratitofui DSM 19909 = JCM 15043</name>
    <dbReference type="NCBI Taxonomy" id="1423776"/>
    <lineage>
        <taxon>Bacteria</taxon>
        <taxon>Bacillati</taxon>
        <taxon>Bacillota</taxon>
        <taxon>Bacilli</taxon>
        <taxon>Lactobacillales</taxon>
        <taxon>Lactobacillaceae</taxon>
        <taxon>Secundilactobacillus</taxon>
    </lineage>
</organism>
<comment type="caution">
    <text evidence="5">The sequence shown here is derived from an EMBL/GenBank/DDBJ whole genome shotgun (WGS) entry which is preliminary data.</text>
</comment>